<dbReference type="PANTHER" id="PTHR16026:SF0">
    <property type="entry name" value="CARTILAGE ACIDIC PROTEIN 1"/>
    <property type="match status" value="1"/>
</dbReference>
<dbReference type="OrthoDB" id="5287961at2"/>
<protein>
    <submittedName>
        <fullName evidence="4">FG-GAP repeat protein</fullName>
    </submittedName>
</protein>
<dbReference type="InterPro" id="IPR013517">
    <property type="entry name" value="FG-GAP"/>
</dbReference>
<keyword evidence="5" id="KW-1185">Reference proteome</keyword>
<dbReference type="Pfam" id="PF07593">
    <property type="entry name" value="UnbV_ASPIC"/>
    <property type="match status" value="1"/>
</dbReference>
<evidence type="ECO:0000259" key="3">
    <source>
        <dbReference type="Pfam" id="PF07593"/>
    </source>
</evidence>
<dbReference type="RefSeq" id="WP_145244500.1">
    <property type="nucleotide sequence ID" value="NZ_CP036273.1"/>
</dbReference>
<proteinExistence type="predicted"/>
<evidence type="ECO:0000313" key="5">
    <source>
        <dbReference type="Proteomes" id="UP000319576"/>
    </source>
</evidence>
<evidence type="ECO:0000256" key="1">
    <source>
        <dbReference type="ARBA" id="ARBA00022729"/>
    </source>
</evidence>
<gene>
    <name evidence="4" type="ORF">ETAA1_63540</name>
</gene>
<feature type="domain" description="ASPIC/UnbV" evidence="3">
    <location>
        <begin position="497"/>
        <end position="552"/>
    </location>
</feature>
<dbReference type="Proteomes" id="UP000319576">
    <property type="component" value="Chromosome"/>
</dbReference>
<keyword evidence="1 2" id="KW-0732">Signal</keyword>
<dbReference type="KEGG" id="uli:ETAA1_63540"/>
<dbReference type="Pfam" id="PF13517">
    <property type="entry name" value="FG-GAP_3"/>
    <property type="match status" value="1"/>
</dbReference>
<reference evidence="4 5" key="1">
    <citation type="submission" date="2019-02" db="EMBL/GenBank/DDBJ databases">
        <title>Deep-cultivation of Planctomycetes and their phenomic and genomic characterization uncovers novel biology.</title>
        <authorList>
            <person name="Wiegand S."/>
            <person name="Jogler M."/>
            <person name="Boedeker C."/>
            <person name="Pinto D."/>
            <person name="Vollmers J."/>
            <person name="Rivas-Marin E."/>
            <person name="Kohn T."/>
            <person name="Peeters S.H."/>
            <person name="Heuer A."/>
            <person name="Rast P."/>
            <person name="Oberbeckmann S."/>
            <person name="Bunk B."/>
            <person name="Jeske O."/>
            <person name="Meyerdierks A."/>
            <person name="Storesund J.E."/>
            <person name="Kallscheuer N."/>
            <person name="Luecker S."/>
            <person name="Lage O.M."/>
            <person name="Pohl T."/>
            <person name="Merkel B.J."/>
            <person name="Hornburger P."/>
            <person name="Mueller R.-W."/>
            <person name="Bruemmer F."/>
            <person name="Labrenz M."/>
            <person name="Spormann A.M."/>
            <person name="Op den Camp H."/>
            <person name="Overmann J."/>
            <person name="Amann R."/>
            <person name="Jetten M.S.M."/>
            <person name="Mascher T."/>
            <person name="Medema M.H."/>
            <person name="Devos D.P."/>
            <person name="Kaster A.-K."/>
            <person name="Ovreas L."/>
            <person name="Rohde M."/>
            <person name="Galperin M.Y."/>
            <person name="Jogler C."/>
        </authorList>
    </citation>
    <scope>NUCLEOTIDE SEQUENCE [LARGE SCALE GENOMIC DNA]</scope>
    <source>
        <strain evidence="4 5">ETA_A1</strain>
    </source>
</reference>
<dbReference type="PANTHER" id="PTHR16026">
    <property type="entry name" value="CARTILAGE ACIDIC PROTEIN 1"/>
    <property type="match status" value="1"/>
</dbReference>
<dbReference type="InterPro" id="IPR011519">
    <property type="entry name" value="UnbV_ASPIC"/>
</dbReference>
<name>A0A517Y3G7_9BACT</name>
<dbReference type="SUPFAM" id="SSF69318">
    <property type="entry name" value="Integrin alpha N-terminal domain"/>
    <property type="match status" value="1"/>
</dbReference>
<dbReference type="AlphaFoldDB" id="A0A517Y3G7"/>
<evidence type="ECO:0000313" key="4">
    <source>
        <dbReference type="EMBL" id="QDU24340.1"/>
    </source>
</evidence>
<accession>A0A517Y3G7</accession>
<evidence type="ECO:0000256" key="2">
    <source>
        <dbReference type="SAM" id="SignalP"/>
    </source>
</evidence>
<feature type="chain" id="PRO_5022004591" evidence="2">
    <location>
        <begin position="23"/>
        <end position="568"/>
    </location>
</feature>
<feature type="signal peptide" evidence="2">
    <location>
        <begin position="1"/>
        <end position="22"/>
    </location>
</feature>
<dbReference type="InterPro" id="IPR027039">
    <property type="entry name" value="Crtac1"/>
</dbReference>
<dbReference type="InterPro" id="IPR028994">
    <property type="entry name" value="Integrin_alpha_N"/>
</dbReference>
<dbReference type="Gene3D" id="2.130.10.130">
    <property type="entry name" value="Integrin alpha, N-terminal"/>
    <property type="match status" value="2"/>
</dbReference>
<organism evidence="4 5">
    <name type="scientific">Urbifossiella limnaea</name>
    <dbReference type="NCBI Taxonomy" id="2528023"/>
    <lineage>
        <taxon>Bacteria</taxon>
        <taxon>Pseudomonadati</taxon>
        <taxon>Planctomycetota</taxon>
        <taxon>Planctomycetia</taxon>
        <taxon>Gemmatales</taxon>
        <taxon>Gemmataceae</taxon>
        <taxon>Urbifossiella</taxon>
    </lineage>
</organism>
<sequence length="568" mass="59125" precursor="true">MRRRPVVLAVAAVALAAGAYLAFRPPAPPDAGPPRVRFTDATAAAGLRFSHTNGATPRKFLPETMGGGVVVLDYDNDGRPDLFFPNGRPWPGEPGPLPTQALYRNQGDGTFADVTAAVGLNVTLYGMGAAAADVDGDGFTDLFVAGVGASRLFRNDGGTRFIDITSAAGVAGGAELPTPFDTHAGPVPFPASAAFLDYDGDGRPDLFVCRYLTWSPAADLGVKAELPGGGRAYVPPTQFPAADNVLYRNLGGGRFADVSEAAGVHVRDAGRPVGKALGVAVCDADRDGKPDLVVACDTTRNLYFRNAGGRFEEAAMPAGLATADGRPRGGMGVDAAYLDAERLAVVVANFTNEPDTLFVAGAPGRFGDQAQRLGLAGPSRPPMKFGALFLDFDLDGRPDLLTCNGHLEPDIAAARPGETHPQAAQLYWNSGTDFVPVGADRAGPDLFRPLVGRGCAALDYDGDGDLDVVLVANGGPARLLRNEGSGNRSLRLDVPAGSEVTVGDRRFYATPARGYLSQSEAVLTVGLGARDAERVTVRWPGGAAETFAELTPGGVWRLRPGAAAERGR</sequence>
<dbReference type="EMBL" id="CP036273">
    <property type="protein sequence ID" value="QDU24340.1"/>
    <property type="molecule type" value="Genomic_DNA"/>
</dbReference>